<organism evidence="3 4">
    <name type="scientific">Alicyclobacillus fastidiosus</name>
    <dbReference type="NCBI Taxonomy" id="392011"/>
    <lineage>
        <taxon>Bacteria</taxon>
        <taxon>Bacillati</taxon>
        <taxon>Bacillota</taxon>
        <taxon>Bacilli</taxon>
        <taxon>Bacillales</taxon>
        <taxon>Alicyclobacillaceae</taxon>
        <taxon>Alicyclobacillus</taxon>
    </lineage>
</organism>
<gene>
    <name evidence="3" type="ORF">KKP3000_003009</name>
</gene>
<dbReference type="Gene3D" id="3.30.300.30">
    <property type="match status" value="1"/>
</dbReference>
<dbReference type="PANTHER" id="PTHR43201:SF8">
    <property type="entry name" value="ACYL-COA SYNTHETASE FAMILY MEMBER 3"/>
    <property type="match status" value="1"/>
</dbReference>
<sequence length="652" mass="72695">MASKLVDILDVQHHAIFLVNNTLYTHLERFIKTVPADVPLFVNKTIEQRYVRELRSRRYSVVDAGNLFTFRAMLECLKKRRVAFVVLDVDQRAFQTVGSIAERLDVPIVPVHAFGTKVFARQPIVAGGQRPVWDQIQSFLLESYLGGGERGNINLFNELLEAARYYGDDWLAVKDISGRVTYKTFLLNTYVLSRRMAKALSKPAENVGVLLPNSIGNAITLFALFYLGKTPVMLNYSAGLQTISDACETAGLNTILTSKEFIEKGQLEAVEQGLSAKFRVIYLEDLRASISIADKAIGFARFVRRKKASSRENRLILFTSGSEYRPRGIVLSHDNIFANVQQTRSVIDFGTMDKMLNAMPMFHSFGLTAGAILPLLSGVQTYLYPSPLHFKRIPELAGEEGSTILFGTSSFLEKYGEFAKPSNFRTLRYAVVGAERLKAEVETYWLEKFGLQIMQGYGATETAPIMCLDTPLRHKQDSVGRFLPGIQYKLETIAGIETGGKLLIQGPNVMAGFLTHGEGYRKQDGWYDTGDVVTVDDDGFVTIIGRLKRFAKIAGEMISLNLVEQLAARCYGITDFAAVNTHDPRRGEKVILFTTDRGISLKALAEFVDRQGYSRLHIPSGLCWVPEFPLLGSGKTDYVALKQQIEANPPSV</sequence>
<comment type="caution">
    <text evidence="3">The sequence shown here is derived from an EMBL/GenBank/DDBJ whole genome shotgun (WGS) entry which is preliminary data.</text>
</comment>
<dbReference type="EMBL" id="JBDXSU010000003">
    <property type="protein sequence ID" value="MFB5189732.1"/>
    <property type="molecule type" value="Genomic_DNA"/>
</dbReference>
<feature type="domain" description="AMP-dependent synthetase/ligase" evidence="2">
    <location>
        <begin position="162"/>
        <end position="514"/>
    </location>
</feature>
<reference evidence="3 4" key="1">
    <citation type="journal article" date="2024" name="Int. J. Mol. Sci.">
        <title>Exploration of Alicyclobacillus spp. Genome in Search of Antibiotic Resistance.</title>
        <authorList>
            <person name="Bucka-Kolendo J."/>
            <person name="Kiousi D.E."/>
            <person name="Dekowska A."/>
            <person name="Mikolajczuk-Szczyrba A."/>
            <person name="Karadedos D.M."/>
            <person name="Michael P."/>
            <person name="Galanis A."/>
            <person name="Sokolowska B."/>
        </authorList>
    </citation>
    <scope>NUCLEOTIDE SEQUENCE [LARGE SCALE GENOMIC DNA]</scope>
    <source>
        <strain evidence="3 4">KKP 3000</strain>
    </source>
</reference>
<dbReference type="PANTHER" id="PTHR43201">
    <property type="entry name" value="ACYL-COA SYNTHETASE"/>
    <property type="match status" value="1"/>
</dbReference>
<dbReference type="Gene3D" id="3.40.50.12780">
    <property type="entry name" value="N-terminal domain of ligase-like"/>
    <property type="match status" value="1"/>
</dbReference>
<evidence type="ECO:0000313" key="4">
    <source>
        <dbReference type="Proteomes" id="UP001579974"/>
    </source>
</evidence>
<protein>
    <submittedName>
        <fullName evidence="3">AMP-binding protein</fullName>
    </submittedName>
</protein>
<dbReference type="RefSeq" id="WP_275475222.1">
    <property type="nucleotide sequence ID" value="NZ_CP162940.1"/>
</dbReference>
<evidence type="ECO:0000313" key="3">
    <source>
        <dbReference type="EMBL" id="MFB5189732.1"/>
    </source>
</evidence>
<accession>A0ABV5AC13</accession>
<dbReference type="InterPro" id="IPR042099">
    <property type="entry name" value="ANL_N_sf"/>
</dbReference>
<keyword evidence="4" id="KW-1185">Reference proteome</keyword>
<dbReference type="InterPro" id="IPR000873">
    <property type="entry name" value="AMP-dep_synth/lig_dom"/>
</dbReference>
<name>A0ABV5AC13_9BACL</name>
<evidence type="ECO:0000256" key="1">
    <source>
        <dbReference type="ARBA" id="ARBA00006432"/>
    </source>
</evidence>
<evidence type="ECO:0000259" key="2">
    <source>
        <dbReference type="Pfam" id="PF00501"/>
    </source>
</evidence>
<comment type="similarity">
    <text evidence="1">Belongs to the ATP-dependent AMP-binding enzyme family.</text>
</comment>
<dbReference type="SUPFAM" id="SSF56801">
    <property type="entry name" value="Acetyl-CoA synthetase-like"/>
    <property type="match status" value="1"/>
</dbReference>
<dbReference type="Pfam" id="PF00501">
    <property type="entry name" value="AMP-binding"/>
    <property type="match status" value="1"/>
</dbReference>
<proteinExistence type="inferred from homology"/>
<dbReference type="Proteomes" id="UP001579974">
    <property type="component" value="Unassembled WGS sequence"/>
</dbReference>
<dbReference type="InterPro" id="IPR045851">
    <property type="entry name" value="AMP-bd_C_sf"/>
</dbReference>